<keyword evidence="2" id="KW-1133">Transmembrane helix</keyword>
<evidence type="ECO:0000313" key="4">
    <source>
        <dbReference type="Proteomes" id="UP001500974"/>
    </source>
</evidence>
<feature type="transmembrane region" description="Helical" evidence="2">
    <location>
        <begin position="116"/>
        <end position="135"/>
    </location>
</feature>
<dbReference type="Proteomes" id="UP001500974">
    <property type="component" value="Unassembled WGS sequence"/>
</dbReference>
<evidence type="ECO:0000256" key="2">
    <source>
        <dbReference type="SAM" id="Phobius"/>
    </source>
</evidence>
<gene>
    <name evidence="3" type="ORF">GCM10009784_29650</name>
</gene>
<sequence length="169" mass="18867">MTIRTNTPKLSDNPPVPVQAKLAAAWTSLMFFVIYIDYFHLYKPGAIDQIRGGEIYEFDISGFLLTIFVVVIGIPALMILLSMTLSARMNRATNLIVASLYIPVMVFNAASTDWEWASFYALSIGIEVLILAFILRSAWTWTRIPAVPAGPATDSEMTQRSRDTRTNTV</sequence>
<comment type="caution">
    <text evidence="3">The sequence shown here is derived from an EMBL/GenBank/DDBJ whole genome shotgun (WGS) entry which is preliminary data.</text>
</comment>
<evidence type="ECO:0000256" key="1">
    <source>
        <dbReference type="SAM" id="MobiDB-lite"/>
    </source>
</evidence>
<dbReference type="EMBL" id="BAAAON010000010">
    <property type="protein sequence ID" value="GAA2177784.1"/>
    <property type="molecule type" value="Genomic_DNA"/>
</dbReference>
<reference evidence="3 4" key="1">
    <citation type="journal article" date="2019" name="Int. J. Syst. Evol. Microbiol.">
        <title>The Global Catalogue of Microorganisms (GCM) 10K type strain sequencing project: providing services to taxonomists for standard genome sequencing and annotation.</title>
        <authorList>
            <consortium name="The Broad Institute Genomics Platform"/>
            <consortium name="The Broad Institute Genome Sequencing Center for Infectious Disease"/>
            <person name="Wu L."/>
            <person name="Ma J."/>
        </authorList>
    </citation>
    <scope>NUCLEOTIDE SEQUENCE [LARGE SCALE GENOMIC DNA]</scope>
    <source>
        <strain evidence="3 4">JCM 14917</strain>
    </source>
</reference>
<organism evidence="3 4">
    <name type="scientific">Arthrobacter parietis</name>
    <dbReference type="NCBI Taxonomy" id="271434"/>
    <lineage>
        <taxon>Bacteria</taxon>
        <taxon>Bacillati</taxon>
        <taxon>Actinomycetota</taxon>
        <taxon>Actinomycetes</taxon>
        <taxon>Micrococcales</taxon>
        <taxon>Micrococcaceae</taxon>
        <taxon>Arthrobacter</taxon>
    </lineage>
</organism>
<feature type="transmembrane region" description="Helical" evidence="2">
    <location>
        <begin position="60"/>
        <end position="80"/>
    </location>
</feature>
<dbReference type="Pfam" id="PF19851">
    <property type="entry name" value="DUF6326"/>
    <property type="match status" value="1"/>
</dbReference>
<keyword evidence="2" id="KW-0812">Transmembrane</keyword>
<feature type="transmembrane region" description="Helical" evidence="2">
    <location>
        <begin position="92"/>
        <end position="110"/>
    </location>
</feature>
<feature type="transmembrane region" description="Helical" evidence="2">
    <location>
        <begin position="20"/>
        <end position="40"/>
    </location>
</feature>
<dbReference type="RefSeq" id="WP_346028800.1">
    <property type="nucleotide sequence ID" value="NZ_BAAAON010000010.1"/>
</dbReference>
<accession>A0ABN3B1I6</accession>
<name>A0ABN3B1I6_9MICC</name>
<feature type="region of interest" description="Disordered" evidence="1">
    <location>
        <begin position="150"/>
        <end position="169"/>
    </location>
</feature>
<protein>
    <submittedName>
        <fullName evidence="3">Uncharacterized protein</fullName>
    </submittedName>
</protein>
<evidence type="ECO:0000313" key="3">
    <source>
        <dbReference type="EMBL" id="GAA2177784.1"/>
    </source>
</evidence>
<dbReference type="InterPro" id="IPR046289">
    <property type="entry name" value="DUF6326"/>
</dbReference>
<feature type="compositionally biased region" description="Basic and acidic residues" evidence="1">
    <location>
        <begin position="157"/>
        <end position="169"/>
    </location>
</feature>
<keyword evidence="4" id="KW-1185">Reference proteome</keyword>
<proteinExistence type="predicted"/>
<keyword evidence="2" id="KW-0472">Membrane</keyword>